<reference evidence="1" key="2">
    <citation type="submission" date="2020-09" db="EMBL/GenBank/DDBJ databases">
        <authorList>
            <person name="Sun Q."/>
            <person name="Ohkuma M."/>
        </authorList>
    </citation>
    <scope>NUCLEOTIDE SEQUENCE</scope>
    <source>
        <strain evidence="1">JCM 19831</strain>
    </source>
</reference>
<organism evidence="1 2">
    <name type="scientific">Dactylosporangium sucinum</name>
    <dbReference type="NCBI Taxonomy" id="1424081"/>
    <lineage>
        <taxon>Bacteria</taxon>
        <taxon>Bacillati</taxon>
        <taxon>Actinomycetota</taxon>
        <taxon>Actinomycetes</taxon>
        <taxon>Micromonosporales</taxon>
        <taxon>Micromonosporaceae</taxon>
        <taxon>Dactylosporangium</taxon>
    </lineage>
</organism>
<dbReference type="EMBL" id="BMPI01000028">
    <property type="protein sequence ID" value="GGM45666.1"/>
    <property type="molecule type" value="Genomic_DNA"/>
</dbReference>
<accession>A0A917TYT2</accession>
<evidence type="ECO:0000313" key="2">
    <source>
        <dbReference type="Proteomes" id="UP000642070"/>
    </source>
</evidence>
<protein>
    <submittedName>
        <fullName evidence="1">Uncharacterized protein</fullName>
    </submittedName>
</protein>
<sequence length="186" mass="20094">MSESPVGPVLDSAGAYLKRALDLRQDETLGGRVITFGMRLLGDLVKQVADDVASQDLAEVALVYDVLSSQLATVTGRLPDELYPALVELCDDSAARPLVARVPRPQPALVASLRALVLRIRVTYGWPKATDATRVVQVMHRAGGAKVMAITVEHSMSRDDLPAHVRGLAFTTTERSASFQLFPRSS</sequence>
<dbReference type="Proteomes" id="UP000642070">
    <property type="component" value="Unassembled WGS sequence"/>
</dbReference>
<dbReference type="AlphaFoldDB" id="A0A917TYT2"/>
<keyword evidence="2" id="KW-1185">Reference proteome</keyword>
<gene>
    <name evidence="1" type="ORF">GCM10007977_054090</name>
</gene>
<evidence type="ECO:0000313" key="1">
    <source>
        <dbReference type="EMBL" id="GGM45666.1"/>
    </source>
</evidence>
<reference evidence="1" key="1">
    <citation type="journal article" date="2014" name="Int. J. Syst. Evol. Microbiol.">
        <title>Complete genome sequence of Corynebacterium casei LMG S-19264T (=DSM 44701T), isolated from a smear-ripened cheese.</title>
        <authorList>
            <consortium name="US DOE Joint Genome Institute (JGI-PGF)"/>
            <person name="Walter F."/>
            <person name="Albersmeier A."/>
            <person name="Kalinowski J."/>
            <person name="Ruckert C."/>
        </authorList>
    </citation>
    <scope>NUCLEOTIDE SEQUENCE</scope>
    <source>
        <strain evidence="1">JCM 19831</strain>
    </source>
</reference>
<name>A0A917TYT2_9ACTN</name>
<comment type="caution">
    <text evidence="1">The sequence shown here is derived from an EMBL/GenBank/DDBJ whole genome shotgun (WGS) entry which is preliminary data.</text>
</comment>
<proteinExistence type="predicted"/>